<feature type="transmembrane region" description="Helical" evidence="2">
    <location>
        <begin position="524"/>
        <end position="547"/>
    </location>
</feature>
<sequence length="669" mass="76990">MSQADLLKPLLEGILTELKAIRERLDTEKTDRTTDRSSESKVKAAANTGSSLSLDALDQKLMVSIAASNVATNIPQIGIPTSSASPLAIHDFYSRDLVKFTGTGRHHGIEDIPARLMIDGEEDDWSRLMGDSWQVPEDGRWRLTFAKRWLLSTSPDQTRDHLERVHTDENAICQWLNGQPTSVVDIFDSGRKVIYTVGKPKVEHLPRSFAPDDKDKFVSENLPVAPWSRIMGESALDNITLRLFYYEIQNIPPIEYEKLPDATPWNIWRTGKLHSEKAKMDADATDKRNHPRVLLYSEYNVVVSAKGNNKYWTLLEMRPAASFRMDPELGHQKTTNQEMLVVFTRFVGKIMTEVTNAWTKIIEYFDGLISEKMAFRDPDHHDRLLVDDETFSRSKKYFWAISILKELHVKISKNIEEIKRVMDDPGIRSGTANTSLGLNCEEIGRKLKSLQDISNRLSDKREEALDLRDGLFNASGVMESRASTRLGENVRLLTFVSIFFLPLSFCMAVWSINDILFSLKALTMAGALIAVATYATVFNLDNLMFLCRVWHRKLTGRYIARMKDNTEDLWKDRAANFAKFYDQWRNIEYKPSDWRLLQYSLRSTFRSVRKFPKEYVASLCAHTIRHMKADDDPGWQTLARQFEEAQLDPSNKRQPSAWRLLSYRVHRSY</sequence>
<keyword evidence="2" id="KW-0812">Transmembrane</keyword>
<comment type="caution">
    <text evidence="3">The sequence shown here is derived from an EMBL/GenBank/DDBJ whole genome shotgun (WGS) entry which is preliminary data.</text>
</comment>
<dbReference type="Proteomes" id="UP000308671">
    <property type="component" value="Unassembled WGS sequence"/>
</dbReference>
<protein>
    <submittedName>
        <fullName evidence="3">Uncharacterized protein</fullName>
    </submittedName>
</protein>
<keyword evidence="2" id="KW-0472">Membrane</keyword>
<proteinExistence type="predicted"/>
<feature type="region of interest" description="Disordered" evidence="1">
    <location>
        <begin position="26"/>
        <end position="45"/>
    </location>
</feature>
<accession>A0A4S8R9U2</accession>
<keyword evidence="4" id="KW-1185">Reference proteome</keyword>
<name>A0A4S8R9U2_9HELO</name>
<evidence type="ECO:0000256" key="1">
    <source>
        <dbReference type="SAM" id="MobiDB-lite"/>
    </source>
</evidence>
<feature type="transmembrane region" description="Helical" evidence="2">
    <location>
        <begin position="490"/>
        <end position="512"/>
    </location>
</feature>
<keyword evidence="2" id="KW-1133">Transmembrane helix</keyword>
<feature type="compositionally biased region" description="Basic and acidic residues" evidence="1">
    <location>
        <begin position="26"/>
        <end position="42"/>
    </location>
</feature>
<evidence type="ECO:0000256" key="2">
    <source>
        <dbReference type="SAM" id="Phobius"/>
    </source>
</evidence>
<gene>
    <name evidence="3" type="ORF">BGAL_0125g00150</name>
</gene>
<dbReference type="OrthoDB" id="426293at2759"/>
<dbReference type="AlphaFoldDB" id="A0A4S8R9U2"/>
<dbReference type="EMBL" id="PQXL01000125">
    <property type="protein sequence ID" value="THV51059.1"/>
    <property type="molecule type" value="Genomic_DNA"/>
</dbReference>
<evidence type="ECO:0000313" key="4">
    <source>
        <dbReference type="Proteomes" id="UP000308671"/>
    </source>
</evidence>
<reference evidence="3 4" key="1">
    <citation type="submission" date="2017-12" db="EMBL/GenBank/DDBJ databases">
        <title>Comparative genomics of Botrytis spp.</title>
        <authorList>
            <person name="Valero-Jimenez C.A."/>
            <person name="Tapia P."/>
            <person name="Veloso J."/>
            <person name="Silva-Moreno E."/>
            <person name="Staats M."/>
            <person name="Valdes J.H."/>
            <person name="Van Kan J.A.L."/>
        </authorList>
    </citation>
    <scope>NUCLEOTIDE SEQUENCE [LARGE SCALE GENOMIC DNA]</scope>
    <source>
        <strain evidence="3 4">MUCL435</strain>
    </source>
</reference>
<organism evidence="3 4">
    <name type="scientific">Botrytis galanthina</name>
    <dbReference type="NCBI Taxonomy" id="278940"/>
    <lineage>
        <taxon>Eukaryota</taxon>
        <taxon>Fungi</taxon>
        <taxon>Dikarya</taxon>
        <taxon>Ascomycota</taxon>
        <taxon>Pezizomycotina</taxon>
        <taxon>Leotiomycetes</taxon>
        <taxon>Helotiales</taxon>
        <taxon>Sclerotiniaceae</taxon>
        <taxon>Botrytis</taxon>
    </lineage>
</organism>
<evidence type="ECO:0000313" key="3">
    <source>
        <dbReference type="EMBL" id="THV51059.1"/>
    </source>
</evidence>